<dbReference type="PIRSF" id="PIRSF005508">
    <property type="entry name" value="Acr3"/>
    <property type="match status" value="1"/>
</dbReference>
<name>A0A7W9F964_9CAUL</name>
<accession>A0A7W9F964</accession>
<protein>
    <submittedName>
        <fullName evidence="11">ACR3 family arsenite transporter</fullName>
    </submittedName>
</protein>
<comment type="similarity">
    <text evidence="2 9">Belongs to the arsenical resistance-3 (ACR3) (TC 2.A.59) family.</text>
</comment>
<feature type="transmembrane region" description="Helical" evidence="10">
    <location>
        <begin position="150"/>
        <end position="171"/>
    </location>
</feature>
<organism evidence="11 12">
    <name type="scientific">Brevundimonas aurantiaca</name>
    <dbReference type="NCBI Taxonomy" id="74316"/>
    <lineage>
        <taxon>Bacteria</taxon>
        <taxon>Pseudomonadati</taxon>
        <taxon>Pseudomonadota</taxon>
        <taxon>Alphaproteobacteria</taxon>
        <taxon>Caulobacterales</taxon>
        <taxon>Caulobacteraceae</taxon>
        <taxon>Brevundimonas</taxon>
    </lineage>
</organism>
<evidence type="ECO:0000256" key="8">
    <source>
        <dbReference type="ARBA" id="ARBA00023136"/>
    </source>
</evidence>
<dbReference type="Gene3D" id="1.20.1530.20">
    <property type="match status" value="1"/>
</dbReference>
<dbReference type="GO" id="GO:0015297">
    <property type="term" value="F:antiporter activity"/>
    <property type="evidence" value="ECO:0007669"/>
    <property type="project" value="UniProtKB-UniRule"/>
</dbReference>
<dbReference type="PANTHER" id="PTHR43057">
    <property type="entry name" value="ARSENITE EFFLUX TRANSPORTER"/>
    <property type="match status" value="1"/>
</dbReference>
<evidence type="ECO:0000313" key="12">
    <source>
        <dbReference type="Proteomes" id="UP000527324"/>
    </source>
</evidence>
<evidence type="ECO:0000256" key="7">
    <source>
        <dbReference type="ARBA" id="ARBA00022989"/>
    </source>
</evidence>
<feature type="transmembrane region" description="Helical" evidence="10">
    <location>
        <begin position="233"/>
        <end position="251"/>
    </location>
</feature>
<dbReference type="InterPro" id="IPR002657">
    <property type="entry name" value="BilAc:Na_symport/Acr3"/>
</dbReference>
<dbReference type="GO" id="GO:0005886">
    <property type="term" value="C:plasma membrane"/>
    <property type="evidence" value="ECO:0007669"/>
    <property type="project" value="UniProtKB-SubCell"/>
</dbReference>
<proteinExistence type="inferred from homology"/>
<evidence type="ECO:0000313" key="11">
    <source>
        <dbReference type="EMBL" id="MBB5740725.1"/>
    </source>
</evidence>
<dbReference type="Pfam" id="PF01758">
    <property type="entry name" value="SBF"/>
    <property type="match status" value="1"/>
</dbReference>
<dbReference type="RefSeq" id="WP_183217314.1">
    <property type="nucleotide sequence ID" value="NZ_CAJFZW010000013.1"/>
</dbReference>
<evidence type="ECO:0000256" key="5">
    <source>
        <dbReference type="ARBA" id="ARBA00022692"/>
    </source>
</evidence>
<feature type="transmembrane region" description="Helical" evidence="10">
    <location>
        <begin position="90"/>
        <end position="114"/>
    </location>
</feature>
<evidence type="ECO:0000256" key="9">
    <source>
        <dbReference type="PIRNR" id="PIRNR005508"/>
    </source>
</evidence>
<dbReference type="InterPro" id="IPR004706">
    <property type="entry name" value="Arsenical-R_Acr3"/>
</dbReference>
<comment type="subcellular location">
    <subcellularLocation>
        <location evidence="1 9">Cell membrane</location>
        <topology evidence="1 9">Multi-pass membrane protein</topology>
    </subcellularLocation>
</comment>
<evidence type="ECO:0000256" key="10">
    <source>
        <dbReference type="SAM" id="Phobius"/>
    </source>
</evidence>
<feature type="transmembrane region" description="Helical" evidence="10">
    <location>
        <begin position="120"/>
        <end position="138"/>
    </location>
</feature>
<dbReference type="GO" id="GO:0015104">
    <property type="term" value="F:antimonite transmembrane transporter activity"/>
    <property type="evidence" value="ECO:0007669"/>
    <property type="project" value="TreeGrafter"/>
</dbReference>
<dbReference type="AlphaFoldDB" id="A0A7W9F964"/>
<evidence type="ECO:0000256" key="1">
    <source>
        <dbReference type="ARBA" id="ARBA00004651"/>
    </source>
</evidence>
<evidence type="ECO:0000256" key="4">
    <source>
        <dbReference type="ARBA" id="ARBA00022475"/>
    </source>
</evidence>
<dbReference type="FunFam" id="1.20.1530.20:FF:000009">
    <property type="entry name" value="Arsenite transporter, ACR3 family"/>
    <property type="match status" value="1"/>
</dbReference>
<dbReference type="GO" id="GO:0046685">
    <property type="term" value="P:response to arsenic-containing substance"/>
    <property type="evidence" value="ECO:0007669"/>
    <property type="project" value="UniProtKB-KW"/>
</dbReference>
<dbReference type="PANTHER" id="PTHR43057:SF1">
    <property type="entry name" value="ARSENICAL-RESISTANCE PROTEIN 3"/>
    <property type="match status" value="1"/>
</dbReference>
<evidence type="ECO:0000256" key="3">
    <source>
        <dbReference type="ARBA" id="ARBA00022448"/>
    </source>
</evidence>
<dbReference type="EMBL" id="JACHOQ010000006">
    <property type="protein sequence ID" value="MBB5740725.1"/>
    <property type="molecule type" value="Genomic_DNA"/>
</dbReference>
<evidence type="ECO:0000256" key="6">
    <source>
        <dbReference type="ARBA" id="ARBA00022849"/>
    </source>
</evidence>
<keyword evidence="7 9" id="KW-1133">Transmembrane helix</keyword>
<feature type="transmembrane region" description="Helical" evidence="10">
    <location>
        <begin position="191"/>
        <end position="212"/>
    </location>
</feature>
<reference evidence="11 12" key="1">
    <citation type="submission" date="2020-08" db="EMBL/GenBank/DDBJ databases">
        <title>Genomic Encyclopedia of Type Strains, Phase IV (KMG-IV): sequencing the most valuable type-strain genomes for metagenomic binning, comparative biology and taxonomic classification.</title>
        <authorList>
            <person name="Goeker M."/>
        </authorList>
    </citation>
    <scope>NUCLEOTIDE SEQUENCE [LARGE SCALE GENOMIC DNA]</scope>
    <source>
        <strain evidence="11 12">DSM 4731</strain>
    </source>
</reference>
<keyword evidence="12" id="KW-1185">Reference proteome</keyword>
<feature type="transmembrane region" description="Helical" evidence="10">
    <location>
        <begin position="24"/>
        <end position="45"/>
    </location>
</feature>
<dbReference type="NCBIfam" id="TIGR00832">
    <property type="entry name" value="acr3"/>
    <property type="match status" value="1"/>
</dbReference>
<dbReference type="Proteomes" id="UP000527324">
    <property type="component" value="Unassembled WGS sequence"/>
</dbReference>
<keyword evidence="4 9" id="KW-1003">Cell membrane</keyword>
<feature type="transmembrane region" description="Helical" evidence="10">
    <location>
        <begin position="51"/>
        <end position="70"/>
    </location>
</feature>
<keyword evidence="5 9" id="KW-0812">Transmembrane</keyword>
<feature type="transmembrane region" description="Helical" evidence="10">
    <location>
        <begin position="263"/>
        <end position="288"/>
    </location>
</feature>
<comment type="caution">
    <text evidence="11">The sequence shown here is derived from an EMBL/GenBank/DDBJ whole genome shotgun (WGS) entry which is preliminary data.</text>
</comment>
<gene>
    <name evidence="11" type="ORF">GGQ93_002454</name>
</gene>
<dbReference type="InterPro" id="IPR038770">
    <property type="entry name" value="Na+/solute_symporter_sf"/>
</dbReference>
<dbReference type="GO" id="GO:0015105">
    <property type="term" value="F:arsenite transmembrane transporter activity"/>
    <property type="evidence" value="ECO:0007669"/>
    <property type="project" value="TreeGrafter"/>
</dbReference>
<evidence type="ECO:0000256" key="2">
    <source>
        <dbReference type="ARBA" id="ARBA00010110"/>
    </source>
</evidence>
<feature type="transmembrane region" description="Helical" evidence="10">
    <location>
        <begin position="309"/>
        <end position="330"/>
    </location>
</feature>
<sequence>MVDTPVVDTPREAPGRLSFLDRWLTLWIFVAMAAGVALGTLVPGLPGWVDSLSVGTTNIPIAIGLILMMYPPLAKVRYEALPQVFADKRVLVLSLVQNWVIGPILMFALAVICLRDQPEYMTGVILIGLARCIAMVLVWNQLARGDNHYVAGLVAFNSLFQIAFFSVYAWIFLAALPPLFGLESSVVDVGVWTIAAAVLVYLGLPFLGGFLTRRVLIARKGADWYETRFLPRIGPLTLIALLFTIVAMFSLKGGEVVALPLDALRIAIPLTIYFLVMFVISFLMGKLIAADYPRTTALGFTAASNNFELAIAVAIAAFGLASPVAFAAVIGPRVEVPVLILLVSVALWMGRRWFPDTVPPADAG</sequence>
<keyword evidence="3 9" id="KW-0813">Transport</keyword>
<keyword evidence="6" id="KW-0059">Arsenical resistance</keyword>
<keyword evidence="8 9" id="KW-0472">Membrane</keyword>